<dbReference type="EMBL" id="BNAW01000001">
    <property type="protein sequence ID" value="GHF90159.1"/>
    <property type="molecule type" value="Genomic_DNA"/>
</dbReference>
<keyword evidence="7" id="KW-1185">Reference proteome</keyword>
<dbReference type="InterPro" id="IPR018060">
    <property type="entry name" value="HTH_AraC"/>
</dbReference>
<sequence>MRELSDPRRSVRAVLEAVEIAARPGYAVSVVTCADDHPGWSPPEVAEGYRMVLVRRGRFRRHARGVVADTDPAVGYVAEPGEEERFAHPAGGDVCTSVTFGQHRWHQLAGSRPARPTVYVDARLDLAHRRVVASVADPDYALAEGLVELVGLAIAQAASAPVSGGRGDDGALVSRAREALAADVPAAVGLFPLAELLEVSPYRLSRAFPREVGVSLTRYRNRIRVGRALDRLEAGEEELARLAAELGFADQAHLTRTVREHTGATPAALRRLLAGERTGAAEGVGRVRTEREQRG</sequence>
<dbReference type="InterPro" id="IPR050204">
    <property type="entry name" value="AraC_XylS_family_regulators"/>
</dbReference>
<feature type="domain" description="HTH araC/xylS-type" evidence="5">
    <location>
        <begin position="174"/>
        <end position="272"/>
    </location>
</feature>
<accession>A0ABQ3JUS9</accession>
<name>A0ABQ3JUS9_9PSEU</name>
<evidence type="ECO:0000313" key="7">
    <source>
        <dbReference type="Proteomes" id="UP000649955"/>
    </source>
</evidence>
<dbReference type="Gene3D" id="1.10.10.60">
    <property type="entry name" value="Homeodomain-like"/>
    <property type="match status" value="1"/>
</dbReference>
<evidence type="ECO:0000256" key="3">
    <source>
        <dbReference type="ARBA" id="ARBA00023163"/>
    </source>
</evidence>
<evidence type="ECO:0000256" key="2">
    <source>
        <dbReference type="ARBA" id="ARBA00023125"/>
    </source>
</evidence>
<feature type="coiled-coil region" evidence="4">
    <location>
        <begin position="225"/>
        <end position="252"/>
    </location>
</feature>
<evidence type="ECO:0000256" key="1">
    <source>
        <dbReference type="ARBA" id="ARBA00023015"/>
    </source>
</evidence>
<dbReference type="PANTHER" id="PTHR46796">
    <property type="entry name" value="HTH-TYPE TRANSCRIPTIONAL ACTIVATOR RHAS-RELATED"/>
    <property type="match status" value="1"/>
</dbReference>
<organism evidence="6 7">
    <name type="scientific">Amycolatopsis bullii</name>
    <dbReference type="NCBI Taxonomy" id="941987"/>
    <lineage>
        <taxon>Bacteria</taxon>
        <taxon>Bacillati</taxon>
        <taxon>Actinomycetota</taxon>
        <taxon>Actinomycetes</taxon>
        <taxon>Pseudonocardiales</taxon>
        <taxon>Pseudonocardiaceae</taxon>
        <taxon>Amycolatopsis</taxon>
    </lineage>
</organism>
<dbReference type="InterPro" id="IPR018062">
    <property type="entry name" value="HTH_AraC-typ_CS"/>
</dbReference>
<keyword evidence="4" id="KW-0175">Coiled coil</keyword>
<protein>
    <submittedName>
        <fullName evidence="6">AraC family transcriptional regulator</fullName>
    </submittedName>
</protein>
<keyword evidence="1" id="KW-0805">Transcription regulation</keyword>
<dbReference type="PROSITE" id="PS01124">
    <property type="entry name" value="HTH_ARAC_FAMILY_2"/>
    <property type="match status" value="1"/>
</dbReference>
<keyword evidence="3" id="KW-0804">Transcription</keyword>
<gene>
    <name evidence="6" type="ORF">GCM10017567_00040</name>
</gene>
<dbReference type="SMART" id="SM00342">
    <property type="entry name" value="HTH_ARAC"/>
    <property type="match status" value="1"/>
</dbReference>
<dbReference type="Pfam" id="PF12833">
    <property type="entry name" value="HTH_18"/>
    <property type="match status" value="1"/>
</dbReference>
<dbReference type="PROSITE" id="PS00041">
    <property type="entry name" value="HTH_ARAC_FAMILY_1"/>
    <property type="match status" value="1"/>
</dbReference>
<keyword evidence="2" id="KW-0238">DNA-binding</keyword>
<dbReference type="InterPro" id="IPR009057">
    <property type="entry name" value="Homeodomain-like_sf"/>
</dbReference>
<evidence type="ECO:0000259" key="5">
    <source>
        <dbReference type="PROSITE" id="PS01124"/>
    </source>
</evidence>
<dbReference type="SUPFAM" id="SSF46689">
    <property type="entry name" value="Homeodomain-like"/>
    <property type="match status" value="1"/>
</dbReference>
<proteinExistence type="predicted"/>
<evidence type="ECO:0000256" key="4">
    <source>
        <dbReference type="SAM" id="Coils"/>
    </source>
</evidence>
<reference evidence="7" key="1">
    <citation type="journal article" date="2019" name="Int. J. Syst. Evol. Microbiol.">
        <title>The Global Catalogue of Microorganisms (GCM) 10K type strain sequencing project: providing services to taxonomists for standard genome sequencing and annotation.</title>
        <authorList>
            <consortium name="The Broad Institute Genomics Platform"/>
            <consortium name="The Broad Institute Genome Sequencing Center for Infectious Disease"/>
            <person name="Wu L."/>
            <person name="Ma J."/>
        </authorList>
    </citation>
    <scope>NUCLEOTIDE SEQUENCE [LARGE SCALE GENOMIC DNA]</scope>
    <source>
        <strain evidence="7">CGMCC 4.7680</strain>
    </source>
</reference>
<comment type="caution">
    <text evidence="6">The sequence shown here is derived from an EMBL/GenBank/DDBJ whole genome shotgun (WGS) entry which is preliminary data.</text>
</comment>
<evidence type="ECO:0000313" key="6">
    <source>
        <dbReference type="EMBL" id="GHF90159.1"/>
    </source>
</evidence>
<dbReference type="Proteomes" id="UP000649955">
    <property type="component" value="Unassembled WGS sequence"/>
</dbReference>